<keyword evidence="1" id="KW-0489">Methyltransferase</keyword>
<evidence type="ECO:0000259" key="5">
    <source>
        <dbReference type="Pfam" id="PF10672"/>
    </source>
</evidence>
<dbReference type="GO" id="GO:0032259">
    <property type="term" value="P:methylation"/>
    <property type="evidence" value="ECO:0007669"/>
    <property type="project" value="UniProtKB-KW"/>
</dbReference>
<sequence>MWRRRRALVLALALALGLAGRAPTAVGIATGVEHTPWERRRVAVHVTRGCEQRLRRLADERAPFTGAAVYQEEVLRVSYSAEPGTVAAIFGPGDSAKAGRRNAAATAVGLYDPLSPVRVRLVEHGATAAPLDGEWVRRAIGRAAAERHAAFCAPHTAPLAAAERTTGFRIVNGENDGLPGLVIDRYGGTFVLKLYAGAWLPWVSAAVRALEHACAPDLERTVLLLSRELAQLPAAARLGLTHGDVLSGLPLPASGEVAFEENGLSFGCEPVVGQKTGFFLDQRDNRALVRALATRAPGARVLNVFSYTGGFSLYAADGGASHVTSIDASRAAIDAVERNWARNAHRPAVAAATHVGIAADAFEAMDGLWREKREFELVVVDPPSFAQRERHVDAALAAYAKLARAAVMLAAPGGLVLLASCSAKVAPDAFHAAVEAAARQAGRPLEVEARLGHACDHPVRAAGATPYLKATLARVR</sequence>
<name>A0A8J6CD89_DIALT</name>
<gene>
    <name evidence="6" type="ORF">KFE25_013437</name>
</gene>
<dbReference type="Gene3D" id="3.30.750.80">
    <property type="entry name" value="RNA methyltransferase domain (HRMD) like"/>
    <property type="match status" value="1"/>
</dbReference>
<dbReference type="EMBL" id="JAGTXO010000004">
    <property type="protein sequence ID" value="KAG8468354.1"/>
    <property type="molecule type" value="Genomic_DNA"/>
</dbReference>
<comment type="caution">
    <text evidence="6">The sequence shown here is derived from an EMBL/GenBank/DDBJ whole genome shotgun (WGS) entry which is preliminary data.</text>
</comment>
<evidence type="ECO:0000256" key="4">
    <source>
        <dbReference type="SAM" id="SignalP"/>
    </source>
</evidence>
<accession>A0A8J6CD89</accession>
<keyword evidence="7" id="KW-1185">Reference proteome</keyword>
<evidence type="ECO:0000256" key="1">
    <source>
        <dbReference type="ARBA" id="ARBA00022603"/>
    </source>
</evidence>
<evidence type="ECO:0000313" key="7">
    <source>
        <dbReference type="Proteomes" id="UP000751190"/>
    </source>
</evidence>
<evidence type="ECO:0000313" key="6">
    <source>
        <dbReference type="EMBL" id="KAG8468354.1"/>
    </source>
</evidence>
<dbReference type="PANTHER" id="PTHR43042">
    <property type="entry name" value="SAM-DEPENDENT METHYLTRANSFERASE"/>
    <property type="match status" value="1"/>
</dbReference>
<feature type="domain" description="S-adenosylmethionine-dependent methyltransferase" evidence="5">
    <location>
        <begin position="245"/>
        <end position="458"/>
    </location>
</feature>
<dbReference type="GO" id="GO:0008168">
    <property type="term" value="F:methyltransferase activity"/>
    <property type="evidence" value="ECO:0007669"/>
    <property type="project" value="UniProtKB-KW"/>
</dbReference>
<keyword evidence="4" id="KW-0732">Signal</keyword>
<dbReference type="OMA" id="YHELNLR"/>
<dbReference type="Gene3D" id="3.40.50.150">
    <property type="entry name" value="Vaccinia Virus protein VP39"/>
    <property type="match status" value="1"/>
</dbReference>
<dbReference type="PANTHER" id="PTHR43042:SF3">
    <property type="entry name" value="RIBOSOMAL RNA LARGE SUBUNIT METHYLTRANSFERASE YWBD-RELATED"/>
    <property type="match status" value="1"/>
</dbReference>
<keyword evidence="2" id="KW-0808">Transferase</keyword>
<organism evidence="6 7">
    <name type="scientific">Diacronema lutheri</name>
    <name type="common">Unicellular marine alga</name>
    <name type="synonym">Monochrysis lutheri</name>
    <dbReference type="NCBI Taxonomy" id="2081491"/>
    <lineage>
        <taxon>Eukaryota</taxon>
        <taxon>Haptista</taxon>
        <taxon>Haptophyta</taxon>
        <taxon>Pavlovophyceae</taxon>
        <taxon>Pavlovales</taxon>
        <taxon>Pavlovaceae</taxon>
        <taxon>Diacronema</taxon>
    </lineage>
</organism>
<dbReference type="SUPFAM" id="SSF53335">
    <property type="entry name" value="S-adenosyl-L-methionine-dependent methyltransferases"/>
    <property type="match status" value="1"/>
</dbReference>
<proteinExistence type="predicted"/>
<dbReference type="InterPro" id="IPR029063">
    <property type="entry name" value="SAM-dependent_MTases_sf"/>
</dbReference>
<dbReference type="CDD" id="cd11572">
    <property type="entry name" value="RlmI_M_like"/>
    <property type="match status" value="1"/>
</dbReference>
<feature type="chain" id="PRO_5035235336" description="S-adenosylmethionine-dependent methyltransferase domain-containing protein" evidence="4">
    <location>
        <begin position="20"/>
        <end position="476"/>
    </location>
</feature>
<protein>
    <recommendedName>
        <fullName evidence="5">S-adenosylmethionine-dependent methyltransferase domain-containing protein</fullName>
    </recommendedName>
</protein>
<dbReference type="CDD" id="cd02440">
    <property type="entry name" value="AdoMet_MTases"/>
    <property type="match status" value="1"/>
</dbReference>
<dbReference type="OrthoDB" id="269872at2759"/>
<reference evidence="6" key="1">
    <citation type="submission" date="2021-05" db="EMBL/GenBank/DDBJ databases">
        <title>The genome of the haptophyte Pavlova lutheri (Diacronema luteri, Pavlovales) - a model for lipid biosynthesis in eukaryotic algae.</title>
        <authorList>
            <person name="Hulatt C.J."/>
            <person name="Posewitz M.C."/>
        </authorList>
    </citation>
    <scope>NUCLEOTIDE SEQUENCE</scope>
    <source>
        <strain evidence="6">NIVA-4/92</strain>
    </source>
</reference>
<feature type="signal peptide" evidence="4">
    <location>
        <begin position="1"/>
        <end position="19"/>
    </location>
</feature>
<dbReference type="InterPro" id="IPR019614">
    <property type="entry name" value="SAM-dep_methyl-trfase"/>
</dbReference>
<evidence type="ECO:0000256" key="2">
    <source>
        <dbReference type="ARBA" id="ARBA00022679"/>
    </source>
</evidence>
<dbReference type="Pfam" id="PF10672">
    <property type="entry name" value="Methyltrans_SAM"/>
    <property type="match status" value="1"/>
</dbReference>
<evidence type="ECO:0000256" key="3">
    <source>
        <dbReference type="ARBA" id="ARBA00022691"/>
    </source>
</evidence>
<dbReference type="Proteomes" id="UP000751190">
    <property type="component" value="Unassembled WGS sequence"/>
</dbReference>
<keyword evidence="3" id="KW-0949">S-adenosyl-L-methionine</keyword>
<dbReference type="AlphaFoldDB" id="A0A8J6CD89"/>